<protein>
    <submittedName>
        <fullName evidence="1">Uncharacterized protein</fullName>
    </submittedName>
</protein>
<name>A0A9W5W806_9BACL</name>
<gene>
    <name evidence="1" type="ORF">BG53_13615</name>
</gene>
<organism evidence="1 2">
    <name type="scientific">Paenibacillus darwinianus</name>
    <dbReference type="NCBI Taxonomy" id="1380763"/>
    <lineage>
        <taxon>Bacteria</taxon>
        <taxon>Bacillati</taxon>
        <taxon>Bacillota</taxon>
        <taxon>Bacilli</taxon>
        <taxon>Bacillales</taxon>
        <taxon>Paenibacillaceae</taxon>
        <taxon>Paenibacillus</taxon>
    </lineage>
</organism>
<accession>A0A9W5W806</accession>
<keyword evidence="2" id="KW-1185">Reference proteome</keyword>
<comment type="caution">
    <text evidence="1">The sequence shown here is derived from an EMBL/GenBank/DDBJ whole genome shotgun (WGS) entry which is preliminary data.</text>
</comment>
<dbReference type="EMBL" id="JFHU01000064">
    <property type="protein sequence ID" value="EXX90421.1"/>
    <property type="molecule type" value="Genomic_DNA"/>
</dbReference>
<dbReference type="AlphaFoldDB" id="A0A9W5W806"/>
<reference evidence="1 2" key="1">
    <citation type="submission" date="2014-02" db="EMBL/GenBank/DDBJ databases">
        <title>Genome sequence of Paenibacillus darwinianus reveals adaptive mechanisms for survival in Antarctic soils.</title>
        <authorList>
            <person name="Dsouza M."/>
            <person name="Taylor M.W."/>
            <person name="Turner S.J."/>
            <person name="Aislabie J."/>
        </authorList>
    </citation>
    <scope>NUCLEOTIDE SEQUENCE [LARGE SCALE GENOMIC DNA]</scope>
    <source>
        <strain evidence="1 2">CE1</strain>
    </source>
</reference>
<evidence type="ECO:0000313" key="1">
    <source>
        <dbReference type="EMBL" id="EXX90421.1"/>
    </source>
</evidence>
<proteinExistence type="predicted"/>
<sequence>MEWLWFAGGAVLVIALVIVAAQGTNRWVLLASDRGERADWLYRLDAEMKSRGFQTKLYRDDSDTAKLKVAKKDADQAARLLDDFKKGSQPT</sequence>
<evidence type="ECO:0000313" key="2">
    <source>
        <dbReference type="Proteomes" id="UP000053750"/>
    </source>
</evidence>
<dbReference type="Proteomes" id="UP000053750">
    <property type="component" value="Unassembled WGS sequence"/>
</dbReference>
<dbReference type="RefSeq" id="WP_036584446.1">
    <property type="nucleotide sequence ID" value="NZ_KK082171.1"/>
</dbReference>